<evidence type="ECO:0000256" key="1">
    <source>
        <dbReference type="ARBA" id="ARBA00004123"/>
    </source>
</evidence>
<keyword evidence="4" id="KW-0862">Zinc</keyword>
<feature type="region of interest" description="Disordered" evidence="7">
    <location>
        <begin position="780"/>
        <end position="827"/>
    </location>
</feature>
<dbReference type="GO" id="GO:0000122">
    <property type="term" value="P:negative regulation of transcription by RNA polymerase II"/>
    <property type="evidence" value="ECO:0007669"/>
    <property type="project" value="TreeGrafter"/>
</dbReference>
<feature type="domain" description="RING-type" evidence="8">
    <location>
        <begin position="28"/>
        <end position="67"/>
    </location>
</feature>
<dbReference type="InterPro" id="IPR032443">
    <property type="entry name" value="RAWUL"/>
</dbReference>
<dbReference type="FunFam" id="3.30.40.10:FF:000033">
    <property type="entry name" value="Polycomb group RING finger protein 3"/>
    <property type="match status" value="1"/>
</dbReference>
<protein>
    <submittedName>
        <fullName evidence="10">Uncharacterized protein LOC115876086</fullName>
    </submittedName>
</protein>
<keyword evidence="2" id="KW-0479">Metal-binding</keyword>
<feature type="compositionally biased region" description="Basic and acidic residues" evidence="7">
    <location>
        <begin position="481"/>
        <end position="493"/>
    </location>
</feature>
<feature type="compositionally biased region" description="Basic and acidic residues" evidence="7">
    <location>
        <begin position="780"/>
        <end position="799"/>
    </location>
</feature>
<feature type="region of interest" description="Disordered" evidence="7">
    <location>
        <begin position="1006"/>
        <end position="1070"/>
    </location>
</feature>
<keyword evidence="9" id="KW-1185">Reference proteome</keyword>
<dbReference type="OrthoDB" id="1305878at2759"/>
<dbReference type="InterPro" id="IPR001841">
    <property type="entry name" value="Znf_RING"/>
</dbReference>
<dbReference type="Proteomes" id="UP000504635">
    <property type="component" value="Unplaced"/>
</dbReference>
<dbReference type="Pfam" id="PF00097">
    <property type="entry name" value="zf-C3HC4"/>
    <property type="match status" value="1"/>
</dbReference>
<dbReference type="GO" id="GO:0008270">
    <property type="term" value="F:zinc ion binding"/>
    <property type="evidence" value="ECO:0007669"/>
    <property type="project" value="UniProtKB-KW"/>
</dbReference>
<evidence type="ECO:0000256" key="5">
    <source>
        <dbReference type="ARBA" id="ARBA00023242"/>
    </source>
</evidence>
<dbReference type="GO" id="GO:1990841">
    <property type="term" value="F:promoter-specific chromatin binding"/>
    <property type="evidence" value="ECO:0007669"/>
    <property type="project" value="TreeGrafter"/>
</dbReference>
<accession>A0A6J2X8T0</accession>
<dbReference type="Gene3D" id="3.30.40.10">
    <property type="entry name" value="Zinc/RING finger domain, C3HC4 (zinc finger)"/>
    <property type="match status" value="1"/>
</dbReference>
<keyword evidence="3 6" id="KW-0863">Zinc-finger</keyword>
<dbReference type="PROSITE" id="PS50089">
    <property type="entry name" value="ZF_RING_2"/>
    <property type="match status" value="1"/>
</dbReference>
<feature type="compositionally biased region" description="Polar residues" evidence="7">
    <location>
        <begin position="863"/>
        <end position="880"/>
    </location>
</feature>
<dbReference type="Gene3D" id="3.10.20.90">
    <property type="entry name" value="Phosphatidylinositol 3-kinase Catalytic Subunit, Chain A, domain 1"/>
    <property type="match status" value="1"/>
</dbReference>
<evidence type="ECO:0000256" key="6">
    <source>
        <dbReference type="PROSITE-ProRule" id="PRU00175"/>
    </source>
</evidence>
<feature type="region of interest" description="Disordered" evidence="7">
    <location>
        <begin position="571"/>
        <end position="591"/>
    </location>
</feature>
<dbReference type="KEGG" id="soy:115876086"/>
<evidence type="ECO:0000259" key="8">
    <source>
        <dbReference type="PROSITE" id="PS50089"/>
    </source>
</evidence>
<gene>
    <name evidence="10" type="primary">LOC115876086</name>
</gene>
<dbReference type="PROSITE" id="PS00518">
    <property type="entry name" value="ZF_RING_1"/>
    <property type="match status" value="1"/>
</dbReference>
<dbReference type="InParanoid" id="A0A6J2X8T0"/>
<dbReference type="PANTHER" id="PTHR10825:SF72">
    <property type="entry name" value="UBIQUITIN-LIKE DOMAIN-CONTAINING PROTEIN"/>
    <property type="match status" value="1"/>
</dbReference>
<dbReference type="RefSeq" id="XP_030747643.1">
    <property type="nucleotide sequence ID" value="XM_030891783.1"/>
</dbReference>
<dbReference type="InterPro" id="IPR013083">
    <property type="entry name" value="Znf_RING/FYVE/PHD"/>
</dbReference>
<name>A0A6J2X8T0_SITOR</name>
<sequence>MRNLETNPVNMAELQKHQVKDLNSVLVCRLCEGYLIDATALVECLHTFCRGCILRYFENNKTQCPVCPAVYKKKTQCFRSDSQIQALVYKLVPSLFVKEMQRREEFYRSTGVRTGSSCSDDSVIDRERDMLNESEEMISQYIGDRNQYFSPEDLISLSLEYYQDHLDTTDINHKNKETNSANPANSSMQDTNTTIEAKPVTPTAEDPNTIVTKDINISESDTTVAKSNGQIRSELGDKRYLQCPAGVNMKHLQKFVRMKYGLTGDHRVDIIYKGEVLPNDFSLMDVAYIYKYEKINPMRFFYRIFTPMKVRPIKIVNTTLSTGGKQLQIVPVVNVNNVNADTTSAIAKSPKIEKAEEKVESMSPPKETASEQEDKERLFAHLRLQSKSKALQNAELKKALAAEKIIKECVFEYEEPDQEEIKRFAEKRDREWALQKKLEEETRPEIEVYSKDYYSSKKRKKSKHSKNESNGHKEKRRKVHGDKIHAEITNNDKTDLKLKVKITTNGHKHKHHKIESNDKSQISNKEKLLQMRQVRHKHLSGSGDEKFQPMKAIIKIPKLYTDKKEVVSENNKYSLGEPVPKKKRENPKVNNESQKINKTIENNNYKESQIKQRIEPMIIKPVSKISDAVNSRPTLTIARPVPRPESTKIVQKEKTSKVTATQMEKSDSHIQKTFLKSATTSTEKYSHDQKVGQNKNEIAKTTSTITPSKVLPIGSISTNNESLDRKIASLQERCTIETKNTVANNIRVDNGKSEKKATFVNEKSKILSPQYPSSFTVRKIDSGAKRKSEQNEISDKRPSLEITLIQPTSTTPTKTETKPVAKRPLPGTIPLEKIRNAEHLKSGVSILSKIPERRDNNGVLDLSKSNKSPPTYNSPRSTPKTEPINGLNRQIGIARPGNSPGRNTPETKNIQLSNLQMLSKVATEQSSISKVSSTMSKPNRPQVPNLQTINKTLIQQSSAGIRNPGVSRMPPNLNEIQKFRPMNTQIRSLRPNPNKNIRTIINPSLLNQNRLSANQNVTSTDSTEKKDVPQKPQTQTVSSSSNNSPVPKETPNIKPAIMDQRIIEKKEIPA</sequence>
<evidence type="ECO:0000256" key="4">
    <source>
        <dbReference type="ARBA" id="ARBA00022833"/>
    </source>
</evidence>
<evidence type="ECO:0000256" key="2">
    <source>
        <dbReference type="ARBA" id="ARBA00022723"/>
    </source>
</evidence>
<evidence type="ECO:0000313" key="9">
    <source>
        <dbReference type="Proteomes" id="UP000504635"/>
    </source>
</evidence>
<feature type="region of interest" description="Disordered" evidence="7">
    <location>
        <begin position="449"/>
        <end position="493"/>
    </location>
</feature>
<dbReference type="Pfam" id="PF16207">
    <property type="entry name" value="RAWUL"/>
    <property type="match status" value="1"/>
</dbReference>
<dbReference type="SMART" id="SM00184">
    <property type="entry name" value="RING"/>
    <property type="match status" value="1"/>
</dbReference>
<comment type="subcellular location">
    <subcellularLocation>
        <location evidence="1">Nucleus</location>
    </subcellularLocation>
</comment>
<evidence type="ECO:0000256" key="7">
    <source>
        <dbReference type="SAM" id="MobiDB-lite"/>
    </source>
</evidence>
<feature type="region of interest" description="Disordered" evidence="7">
    <location>
        <begin position="352"/>
        <end position="373"/>
    </location>
</feature>
<organism evidence="9 10">
    <name type="scientific">Sitophilus oryzae</name>
    <name type="common">Rice weevil</name>
    <name type="synonym">Curculio oryzae</name>
    <dbReference type="NCBI Taxonomy" id="7048"/>
    <lineage>
        <taxon>Eukaryota</taxon>
        <taxon>Metazoa</taxon>
        <taxon>Ecdysozoa</taxon>
        <taxon>Arthropoda</taxon>
        <taxon>Hexapoda</taxon>
        <taxon>Insecta</taxon>
        <taxon>Pterygota</taxon>
        <taxon>Neoptera</taxon>
        <taxon>Endopterygota</taxon>
        <taxon>Coleoptera</taxon>
        <taxon>Polyphaga</taxon>
        <taxon>Cucujiformia</taxon>
        <taxon>Curculionidae</taxon>
        <taxon>Dryophthorinae</taxon>
        <taxon>Sitophilus</taxon>
    </lineage>
</organism>
<proteinExistence type="predicted"/>
<evidence type="ECO:0000313" key="10">
    <source>
        <dbReference type="RefSeq" id="XP_030747643.1"/>
    </source>
</evidence>
<dbReference type="AlphaFoldDB" id="A0A6J2X8T0"/>
<feature type="compositionally biased region" description="Low complexity" evidence="7">
    <location>
        <begin position="1032"/>
        <end position="1046"/>
    </location>
</feature>
<dbReference type="InterPro" id="IPR018957">
    <property type="entry name" value="Znf_C3HC4_RING-type"/>
</dbReference>
<feature type="compositionally biased region" description="Basic and acidic residues" evidence="7">
    <location>
        <begin position="1061"/>
        <end position="1070"/>
    </location>
</feature>
<feature type="region of interest" description="Disordered" evidence="7">
    <location>
        <begin position="848"/>
        <end position="907"/>
    </location>
</feature>
<keyword evidence="5" id="KW-0539">Nucleus</keyword>
<dbReference type="PANTHER" id="PTHR10825">
    <property type="entry name" value="RING FINGER DOMAIN-CONTAINING, POLYCOMB GROUP COMPONENT"/>
    <property type="match status" value="1"/>
</dbReference>
<dbReference type="CDD" id="cd17082">
    <property type="entry name" value="RAWUL_PCGF2_like"/>
    <property type="match status" value="1"/>
</dbReference>
<dbReference type="InterPro" id="IPR017907">
    <property type="entry name" value="Znf_RING_CS"/>
</dbReference>
<reference evidence="10" key="1">
    <citation type="submission" date="2025-08" db="UniProtKB">
        <authorList>
            <consortium name="RefSeq"/>
        </authorList>
    </citation>
    <scope>IDENTIFICATION</scope>
    <source>
        <tissue evidence="10">Gonads</tissue>
    </source>
</reference>
<dbReference type="GeneID" id="115876086"/>
<dbReference type="GO" id="GO:0035102">
    <property type="term" value="C:PRC1 complex"/>
    <property type="evidence" value="ECO:0007669"/>
    <property type="project" value="TreeGrafter"/>
</dbReference>
<dbReference type="SUPFAM" id="SSF57850">
    <property type="entry name" value="RING/U-box"/>
    <property type="match status" value="1"/>
</dbReference>
<feature type="compositionally biased region" description="Polar residues" evidence="7">
    <location>
        <begin position="1006"/>
        <end position="1021"/>
    </location>
</feature>
<evidence type="ECO:0000256" key="3">
    <source>
        <dbReference type="ARBA" id="ARBA00022771"/>
    </source>
</evidence>